<dbReference type="AlphaFoldDB" id="A0A810A6J0"/>
<reference evidence="2" key="2">
    <citation type="submission" date="2020-05" db="EMBL/GenBank/DDBJ databases">
        <title>Complete genome sequence of Bradyrhizobium diazoefficiens XF6 isolated from soybean nodule.</title>
        <authorList>
            <person name="Noda R."/>
            <person name="Kakizaki K."/>
            <person name="Minamisawa K."/>
        </authorList>
    </citation>
    <scope>NUCLEOTIDE SEQUENCE</scope>
    <source>
        <strain evidence="2">XF6</strain>
    </source>
</reference>
<gene>
    <name evidence="1" type="ORF">XF5B_57800</name>
    <name evidence="2" type="ORF">XF6B_57440</name>
</gene>
<dbReference type="EMBL" id="AP023095">
    <property type="protein sequence ID" value="BCE58268.1"/>
    <property type="molecule type" value="Genomic_DNA"/>
</dbReference>
<organism evidence="1">
    <name type="scientific">Bradyrhizobium diazoefficiens</name>
    <dbReference type="NCBI Taxonomy" id="1355477"/>
    <lineage>
        <taxon>Bacteria</taxon>
        <taxon>Pseudomonadati</taxon>
        <taxon>Pseudomonadota</taxon>
        <taxon>Alphaproteobacteria</taxon>
        <taxon>Hyphomicrobiales</taxon>
        <taxon>Nitrobacteraceae</taxon>
        <taxon>Bradyrhizobium</taxon>
    </lineage>
</organism>
<evidence type="ECO:0000313" key="2">
    <source>
        <dbReference type="EMBL" id="BCE66945.1"/>
    </source>
</evidence>
<reference evidence="1" key="1">
    <citation type="submission" date="2020-05" db="EMBL/GenBank/DDBJ databases">
        <title>Complete genome sequence of Bradyrhizobium diazoefficiens XF5 isolated from soybean nodule.</title>
        <authorList>
            <person name="Noda R."/>
            <person name="Kakizaki K."/>
            <person name="Minamisawa K."/>
        </authorList>
    </citation>
    <scope>NUCLEOTIDE SEQUENCE</scope>
    <source>
        <strain evidence="1">XF5</strain>
    </source>
</reference>
<sequence length="188" mass="20696">MLGGDPGIERAHDRRVIRYRRDACDELCYPVMLANTTRAAIKKGFDGADCAANFGDCSWHAPDERDQCACRCMDEDDGRVWKEEAVGMDVEFGGASENGHPLGPVRFALNPELPPDDVRRIEVGITDEERSDMGGGDGFDDFKPIDVGSTSVTWIASIIRDAILKEGASVIRHEQERAFRSVGPPLRS</sequence>
<proteinExistence type="predicted"/>
<accession>A0A810A6J0</accession>
<dbReference type="EMBL" id="AP023096">
    <property type="protein sequence ID" value="BCE66945.1"/>
    <property type="molecule type" value="Genomic_DNA"/>
</dbReference>
<evidence type="ECO:0000313" key="1">
    <source>
        <dbReference type="EMBL" id="BCE58268.1"/>
    </source>
</evidence>
<protein>
    <submittedName>
        <fullName evidence="1">Uncharacterized protein</fullName>
    </submittedName>
</protein>
<name>A0A810A6J0_9BRAD</name>